<dbReference type="EMBL" id="LSMT01000089">
    <property type="protein sequence ID" value="PFX28097.1"/>
    <property type="molecule type" value="Genomic_DNA"/>
</dbReference>
<accession>A0A2B4SHT4</accession>
<evidence type="ECO:0000313" key="1">
    <source>
        <dbReference type="EMBL" id="PFX28097.1"/>
    </source>
</evidence>
<organism evidence="1 2">
    <name type="scientific">Stylophora pistillata</name>
    <name type="common">Smooth cauliflower coral</name>
    <dbReference type="NCBI Taxonomy" id="50429"/>
    <lineage>
        <taxon>Eukaryota</taxon>
        <taxon>Metazoa</taxon>
        <taxon>Cnidaria</taxon>
        <taxon>Anthozoa</taxon>
        <taxon>Hexacorallia</taxon>
        <taxon>Scleractinia</taxon>
        <taxon>Astrocoeniina</taxon>
        <taxon>Pocilloporidae</taxon>
        <taxon>Stylophora</taxon>
    </lineage>
</organism>
<reference evidence="2" key="1">
    <citation type="journal article" date="2017" name="bioRxiv">
        <title>Comparative analysis of the genomes of Stylophora pistillata and Acropora digitifera provides evidence for extensive differences between species of corals.</title>
        <authorList>
            <person name="Voolstra C.R."/>
            <person name="Li Y."/>
            <person name="Liew Y.J."/>
            <person name="Baumgarten S."/>
            <person name="Zoccola D."/>
            <person name="Flot J.-F."/>
            <person name="Tambutte S."/>
            <person name="Allemand D."/>
            <person name="Aranda M."/>
        </authorList>
    </citation>
    <scope>NUCLEOTIDE SEQUENCE [LARGE SCALE GENOMIC DNA]</scope>
</reference>
<keyword evidence="2" id="KW-1185">Reference proteome</keyword>
<dbReference type="Proteomes" id="UP000225706">
    <property type="component" value="Unassembled WGS sequence"/>
</dbReference>
<protein>
    <submittedName>
        <fullName evidence="1">Uncharacterized protein</fullName>
    </submittedName>
</protein>
<comment type="caution">
    <text evidence="1">The sequence shown here is derived from an EMBL/GenBank/DDBJ whole genome shotgun (WGS) entry which is preliminary data.</text>
</comment>
<gene>
    <name evidence="1" type="ORF">AWC38_SpisGene25798</name>
</gene>
<name>A0A2B4SHT4_STYPI</name>
<proteinExistence type="predicted"/>
<sequence>MLSIFTHGYTRTTPKQFIVHACLCDVTEKGKIALLHKLIFFHLERTMEKICHCIYCFVLFEKSSQTCALGFIRGSKDLKTIKAHGLQPCSSINFLVFGTPDETLPVTFEILLGNWYRI</sequence>
<evidence type="ECO:0000313" key="2">
    <source>
        <dbReference type="Proteomes" id="UP000225706"/>
    </source>
</evidence>
<dbReference type="AlphaFoldDB" id="A0A2B4SHT4"/>